<evidence type="ECO:0000313" key="3">
    <source>
        <dbReference type="EMBL" id="AJD93303.1"/>
    </source>
</evidence>
<evidence type="ECO:0000313" key="4">
    <source>
        <dbReference type="Proteomes" id="UP000031449"/>
    </source>
</evidence>
<dbReference type="HOGENOM" id="CLU_962341_0_0_9"/>
<protein>
    <recommendedName>
        <fullName evidence="2">GIY-YIG domain-containing protein</fullName>
    </recommendedName>
</protein>
<dbReference type="EMBL" id="CP009417">
    <property type="protein sequence ID" value="AJD93303.1"/>
    <property type="molecule type" value="Genomic_DNA"/>
</dbReference>
<reference evidence="3 4" key="1">
    <citation type="submission" date="2014-08" db="EMBL/GenBank/DDBJ databases">
        <title>Complete genome of a marine bacteria Jeotgalibacillus malaysiensis.</title>
        <authorList>
            <person name="Yaakop A.S."/>
            <person name="Chan K.-G."/>
            <person name="Goh K.M."/>
        </authorList>
    </citation>
    <scope>NUCLEOTIDE SEQUENCE [LARGE SCALE GENOMIC DNA]</scope>
    <source>
        <strain evidence="3 4">D5</strain>
        <plasmid evidence="4">Plasmid</plasmid>
    </source>
</reference>
<keyword evidence="3" id="KW-0614">Plasmid</keyword>
<dbReference type="Pfam" id="PF01541">
    <property type="entry name" value="GIY-YIG"/>
    <property type="match status" value="1"/>
</dbReference>
<dbReference type="CDD" id="cd10434">
    <property type="entry name" value="GIY-YIG_UvrC_Cho"/>
    <property type="match status" value="1"/>
</dbReference>
<accession>A0A0B5AXN0</accession>
<sequence>MFYVYRFLNKDLKVIYIGRTVDIKARMTQHFGKGGHLPKECYESVHRVDFLEFKTKNDMKIKELYYIGKYRPMYNTVDNHAVSFEMNELQDVWVTYSKEDIGKRLFGDSDELSKKQDFITHLKRENQELEKQLRLLKQGVFLELEKSRNQVKTLKKELSFLKQEKEMALESLRDMKQKIVLLNPFKKDSRLVSYERMVDLLVREPDMVGLRVVEGEVTTMLKLSGLEVHALTGLNTSEQHTIVLDSPNQNREMKDAFNPHILRFEEVSEAYTCDHWRPTFKCKPYKKGA</sequence>
<dbReference type="SMART" id="SM00465">
    <property type="entry name" value="GIYc"/>
    <property type="match status" value="1"/>
</dbReference>
<evidence type="ECO:0000259" key="2">
    <source>
        <dbReference type="PROSITE" id="PS50164"/>
    </source>
</evidence>
<dbReference type="InterPro" id="IPR035901">
    <property type="entry name" value="GIY-YIG_endonuc_sf"/>
</dbReference>
<dbReference type="AlphaFoldDB" id="A0A0B5AXN0"/>
<dbReference type="SUPFAM" id="SSF82771">
    <property type="entry name" value="GIY-YIG endonuclease"/>
    <property type="match status" value="1"/>
</dbReference>
<dbReference type="OrthoDB" id="2451856at2"/>
<keyword evidence="4" id="KW-1185">Reference proteome</keyword>
<dbReference type="KEGG" id="jeo:JMA_39850"/>
<dbReference type="Proteomes" id="UP000031449">
    <property type="component" value="Plasmid unnamed"/>
</dbReference>
<dbReference type="InterPro" id="IPR000305">
    <property type="entry name" value="GIY-YIG_endonuc"/>
</dbReference>
<proteinExistence type="predicted"/>
<gene>
    <name evidence="3" type="ORF">JMA_39850</name>
</gene>
<name>A0A0B5AXN0_9BACL</name>
<dbReference type="GO" id="GO:0006289">
    <property type="term" value="P:nucleotide-excision repair"/>
    <property type="evidence" value="ECO:0007669"/>
    <property type="project" value="InterPro"/>
</dbReference>
<keyword evidence="1" id="KW-0175">Coiled coil</keyword>
<geneLocation type="plasmid" evidence="4"/>
<dbReference type="PROSITE" id="PS50164">
    <property type="entry name" value="GIY_YIG"/>
    <property type="match status" value="1"/>
</dbReference>
<dbReference type="BioCyc" id="JESP1508404:G14D9-13269-MONOMER"/>
<feature type="domain" description="GIY-YIG" evidence="2">
    <location>
        <begin position="1"/>
        <end position="76"/>
    </location>
</feature>
<evidence type="ECO:0000256" key="1">
    <source>
        <dbReference type="SAM" id="Coils"/>
    </source>
</evidence>
<feature type="coiled-coil region" evidence="1">
    <location>
        <begin position="112"/>
        <end position="178"/>
    </location>
</feature>
<dbReference type="Gene3D" id="3.40.1440.10">
    <property type="entry name" value="GIY-YIG endonuclease"/>
    <property type="match status" value="1"/>
</dbReference>
<organism evidence="3 4">
    <name type="scientific">Jeotgalibacillus malaysiensis</name>
    <dbReference type="NCBI Taxonomy" id="1508404"/>
    <lineage>
        <taxon>Bacteria</taxon>
        <taxon>Bacillati</taxon>
        <taxon>Bacillota</taxon>
        <taxon>Bacilli</taxon>
        <taxon>Bacillales</taxon>
        <taxon>Caryophanaceae</taxon>
        <taxon>Jeotgalibacillus</taxon>
    </lineage>
</organism>
<dbReference type="InterPro" id="IPR047296">
    <property type="entry name" value="GIY-YIG_UvrC_Cho"/>
</dbReference>